<accession>A0A1M6E995</accession>
<dbReference type="GO" id="GO:0003824">
    <property type="term" value="F:catalytic activity"/>
    <property type="evidence" value="ECO:0007669"/>
    <property type="project" value="InterPro"/>
</dbReference>
<evidence type="ECO:0000256" key="2">
    <source>
        <dbReference type="ARBA" id="ARBA00022723"/>
    </source>
</evidence>
<dbReference type="STRING" id="1121420.SAMN02746098_04706"/>
<reference evidence="8" key="1">
    <citation type="submission" date="2016-11" db="EMBL/GenBank/DDBJ databases">
        <authorList>
            <person name="Varghese N."/>
            <person name="Submissions S."/>
        </authorList>
    </citation>
    <scope>NUCLEOTIDE SEQUENCE [LARGE SCALE GENOMIC DNA]</scope>
    <source>
        <strain evidence="8">DSM 15449</strain>
    </source>
</reference>
<evidence type="ECO:0000256" key="5">
    <source>
        <dbReference type="SAM" id="Coils"/>
    </source>
</evidence>
<keyword evidence="3" id="KW-0408">Iron</keyword>
<dbReference type="PROSITE" id="PS51918">
    <property type="entry name" value="RADICAL_SAM"/>
    <property type="match status" value="1"/>
</dbReference>
<evidence type="ECO:0000259" key="6">
    <source>
        <dbReference type="PROSITE" id="PS51918"/>
    </source>
</evidence>
<keyword evidence="1" id="KW-0949">S-adenosyl-L-methionine</keyword>
<name>A0A1M6E995_9FIRM</name>
<keyword evidence="5" id="KW-0175">Coiled coil</keyword>
<gene>
    <name evidence="7" type="ORF">SAMN02746098_04706</name>
</gene>
<evidence type="ECO:0000256" key="3">
    <source>
        <dbReference type="ARBA" id="ARBA00023004"/>
    </source>
</evidence>
<evidence type="ECO:0000313" key="7">
    <source>
        <dbReference type="EMBL" id="SHI82094.1"/>
    </source>
</evidence>
<evidence type="ECO:0000313" key="8">
    <source>
        <dbReference type="Proteomes" id="UP000183954"/>
    </source>
</evidence>
<organism evidence="7 8">
    <name type="scientific">Desulfosporosinus lacus DSM 15449</name>
    <dbReference type="NCBI Taxonomy" id="1121420"/>
    <lineage>
        <taxon>Bacteria</taxon>
        <taxon>Bacillati</taxon>
        <taxon>Bacillota</taxon>
        <taxon>Clostridia</taxon>
        <taxon>Eubacteriales</taxon>
        <taxon>Desulfitobacteriaceae</taxon>
        <taxon>Desulfosporosinus</taxon>
    </lineage>
</organism>
<dbReference type="InterPro" id="IPR013785">
    <property type="entry name" value="Aldolase_TIM"/>
</dbReference>
<dbReference type="Pfam" id="PF04055">
    <property type="entry name" value="Radical_SAM"/>
    <property type="match status" value="1"/>
</dbReference>
<dbReference type="InterPro" id="IPR006638">
    <property type="entry name" value="Elp3/MiaA/NifB-like_rSAM"/>
</dbReference>
<keyword evidence="8" id="KW-1185">Reference proteome</keyword>
<dbReference type="CDD" id="cd01335">
    <property type="entry name" value="Radical_SAM"/>
    <property type="match status" value="1"/>
</dbReference>
<dbReference type="OrthoDB" id="6457556at2"/>
<feature type="domain" description="Radical SAM core" evidence="6">
    <location>
        <begin position="85"/>
        <end position="295"/>
    </location>
</feature>
<dbReference type="SFLD" id="SFLDS00029">
    <property type="entry name" value="Radical_SAM"/>
    <property type="match status" value="1"/>
</dbReference>
<dbReference type="EMBL" id="FQXJ01000026">
    <property type="protein sequence ID" value="SHI82094.1"/>
    <property type="molecule type" value="Genomic_DNA"/>
</dbReference>
<dbReference type="RefSeq" id="WP_073032662.1">
    <property type="nucleotide sequence ID" value="NZ_FQXJ01000026.1"/>
</dbReference>
<evidence type="ECO:0000256" key="4">
    <source>
        <dbReference type="ARBA" id="ARBA00023014"/>
    </source>
</evidence>
<dbReference type="SUPFAM" id="SSF102114">
    <property type="entry name" value="Radical SAM enzymes"/>
    <property type="match status" value="1"/>
</dbReference>
<dbReference type="GO" id="GO:0046872">
    <property type="term" value="F:metal ion binding"/>
    <property type="evidence" value="ECO:0007669"/>
    <property type="project" value="UniProtKB-KW"/>
</dbReference>
<proteinExistence type="predicted"/>
<dbReference type="Gene3D" id="3.20.20.70">
    <property type="entry name" value="Aldolase class I"/>
    <property type="match status" value="1"/>
</dbReference>
<dbReference type="PANTHER" id="PTHR43288">
    <property type="entry name" value="BIOTIN SYNTHASE-RELATED PROTEIN, RADICAL SAM SUPERFAMILY"/>
    <property type="match status" value="1"/>
</dbReference>
<dbReference type="AlphaFoldDB" id="A0A1M6E995"/>
<keyword evidence="4" id="KW-0411">Iron-sulfur</keyword>
<dbReference type="SMART" id="SM00729">
    <property type="entry name" value="Elp3"/>
    <property type="match status" value="1"/>
</dbReference>
<dbReference type="PANTHER" id="PTHR43288:SF1">
    <property type="entry name" value="GLYCYL-RADICAL ENZYME ACTIVATING ENZYME MJ0021-RELATED"/>
    <property type="match status" value="1"/>
</dbReference>
<dbReference type="InterPro" id="IPR058240">
    <property type="entry name" value="rSAM_sf"/>
</dbReference>
<dbReference type="GO" id="GO:0051536">
    <property type="term" value="F:iron-sulfur cluster binding"/>
    <property type="evidence" value="ECO:0007669"/>
    <property type="project" value="UniProtKB-KW"/>
</dbReference>
<dbReference type="InterPro" id="IPR007197">
    <property type="entry name" value="rSAM"/>
</dbReference>
<protein>
    <submittedName>
        <fullName evidence="7">Uncharacterized conserved protein</fullName>
    </submittedName>
</protein>
<sequence length="440" mass="51106">MLMNLSRERLATVKNPSLQEYGQIYLKIADSFNEWVNQTGLVFDKDISEETSTILQRLQTKGALFRNEGKSIYVNQISPACVACQKGVGSVSLFISLICHRDCYFCFNKNQDNYEQFSKQKRNYRQELDTLHHNGGKLVHLGLTGGEPLLHKAETVDFFQHAKAKFPRVYTRLYTSGDLADEDVLKELQETHLDEIRFSIKVDDPQILQQDIFQTIALAKDYIPNVMVEMPVIPGTFDTMKDLLLKLDSIGIFGINLLEFCFPFNNAEIFKKNEFKVKNPPYRVLYDYWYAGGLPISRSELECLQLLEFILDQKLTLGAQYCSLENKHTAQIYQQNHDQRVSKTLYFSIRDYFYKSAKVFGADIPKVLKVFKKLHNTNYVMNENYQFLEFHVEKIKDLTKLDIEIGISYNVMEKRGDGSYLRELRIDVTSPKDFDLKLDL</sequence>
<feature type="coiled-coil region" evidence="5">
    <location>
        <begin position="107"/>
        <end position="134"/>
    </location>
</feature>
<dbReference type="Proteomes" id="UP000183954">
    <property type="component" value="Unassembled WGS sequence"/>
</dbReference>
<evidence type="ECO:0000256" key="1">
    <source>
        <dbReference type="ARBA" id="ARBA00022691"/>
    </source>
</evidence>
<keyword evidence="2" id="KW-0479">Metal-binding</keyword>